<feature type="compositionally biased region" description="Gly residues" evidence="1">
    <location>
        <begin position="313"/>
        <end position="342"/>
    </location>
</feature>
<keyword evidence="3" id="KW-1185">Reference proteome</keyword>
<dbReference type="EMBL" id="JAJOMB010000003">
    <property type="protein sequence ID" value="MCD5310848.1"/>
    <property type="molecule type" value="Genomic_DNA"/>
</dbReference>
<feature type="compositionally biased region" description="Gly residues" evidence="1">
    <location>
        <begin position="295"/>
        <end position="304"/>
    </location>
</feature>
<organism evidence="2 3">
    <name type="scientific">Kineosporia babensis</name>
    <dbReference type="NCBI Taxonomy" id="499548"/>
    <lineage>
        <taxon>Bacteria</taxon>
        <taxon>Bacillati</taxon>
        <taxon>Actinomycetota</taxon>
        <taxon>Actinomycetes</taxon>
        <taxon>Kineosporiales</taxon>
        <taxon>Kineosporiaceae</taxon>
        <taxon>Kineosporia</taxon>
    </lineage>
</organism>
<dbReference type="AlphaFoldDB" id="A0A9X1ND55"/>
<feature type="compositionally biased region" description="Basic and acidic residues" evidence="1">
    <location>
        <begin position="110"/>
        <end position="131"/>
    </location>
</feature>
<dbReference type="RefSeq" id="WP_231440024.1">
    <property type="nucleotide sequence ID" value="NZ_JAJOMB010000003.1"/>
</dbReference>
<sequence>MTATTETVETPACGNPQADTGMQAVPEPDNDGVLDDIEEMVEGVKRLIIQGPVAAIGATNATTIAGSAAWMTGGPAGLAVAGGTAAATGAAAYAAHRARQREKAAQAGKPDPKTATKALKEAEKARKQAERARKKPTASRAGGRPTNGGRHATPGRGAFTGLSMPSRGARKGSGFAAPKAGGGSRGSTGASRVGAAGPGRGAVRSSKPASPLSKGAGIGAGKTGIGKPGTGSVRGSTGAASKSSPKPSTASRTGGITAPSRGGSRGGGSGLLSRPGTSGRSGSILGRKTAASGRSAGGGSGKGILGRRPNSGKAGGSAGGGKSGGHAKGVGGFGCRTRGGGAHRTARGPLGRLKSRLAGGQTGASRRAGSAKGAATKGARNAPAKSSRLGRAMQSVAGSKAGRLAGWGGRKGFAGLKRAGGAAKRGYQTGRAAIRGAASARGKSPLQIARAAGSAIARQQAKHGKAQGQKLGRLAKFRRRITRTALALGIAGTVAAWRGIRTSGAWIRWLAVAAVLRALGKTIPDNPRAAREKREARKRREENELNNPTVADTVTPGPGPDTAQPERNTEAMSQFALQLKSKADEMAALASTYAPEGMVQWGEDMAGLEEVLASVASVLQVLQAGTDRLPIDPAVRNAIEPVIACQMSTAATAGEIRNVFEVVHEKELERLRNPRPNEAMWDTVNNQA</sequence>
<feature type="compositionally biased region" description="Basic and acidic residues" evidence="1">
    <location>
        <begin position="528"/>
        <end position="543"/>
    </location>
</feature>
<evidence type="ECO:0000313" key="2">
    <source>
        <dbReference type="EMBL" id="MCD5310848.1"/>
    </source>
</evidence>
<evidence type="ECO:0000313" key="3">
    <source>
        <dbReference type="Proteomes" id="UP001138997"/>
    </source>
</evidence>
<comment type="caution">
    <text evidence="2">The sequence shown here is derived from an EMBL/GenBank/DDBJ whole genome shotgun (WGS) entry which is preliminary data.</text>
</comment>
<feature type="compositionally biased region" description="Low complexity" evidence="1">
    <location>
        <begin position="235"/>
        <end position="251"/>
    </location>
</feature>
<feature type="compositionally biased region" description="Gly residues" evidence="1">
    <location>
        <begin position="216"/>
        <end position="229"/>
    </location>
</feature>
<evidence type="ECO:0000256" key="1">
    <source>
        <dbReference type="SAM" id="MobiDB-lite"/>
    </source>
</evidence>
<protein>
    <submittedName>
        <fullName evidence="2">Uncharacterized protein</fullName>
    </submittedName>
</protein>
<feature type="compositionally biased region" description="Low complexity" evidence="1">
    <location>
        <begin position="363"/>
        <end position="379"/>
    </location>
</feature>
<proteinExistence type="predicted"/>
<feature type="compositionally biased region" description="Low complexity" evidence="1">
    <location>
        <begin position="187"/>
        <end position="206"/>
    </location>
</feature>
<feature type="region of interest" description="Disordered" evidence="1">
    <location>
        <begin position="97"/>
        <end position="391"/>
    </location>
</feature>
<name>A0A9X1ND55_9ACTN</name>
<gene>
    <name evidence="2" type="ORF">LR394_08075</name>
</gene>
<dbReference type="Proteomes" id="UP001138997">
    <property type="component" value="Unassembled WGS sequence"/>
</dbReference>
<feature type="region of interest" description="Disordered" evidence="1">
    <location>
        <begin position="526"/>
        <end position="569"/>
    </location>
</feature>
<feature type="compositionally biased region" description="Low complexity" evidence="1">
    <location>
        <begin position="271"/>
        <end position="294"/>
    </location>
</feature>
<feature type="region of interest" description="Disordered" evidence="1">
    <location>
        <begin position="1"/>
        <end position="23"/>
    </location>
</feature>
<reference evidence="2" key="1">
    <citation type="submission" date="2021-11" db="EMBL/GenBank/DDBJ databases">
        <title>Streptomyces corallinus and Kineosporia corallina sp. nov., two new coral-derived marine actinobacteria.</title>
        <authorList>
            <person name="Buangrab K."/>
            <person name="Sutthacheep M."/>
            <person name="Yeemin T."/>
            <person name="Harunari E."/>
            <person name="Igarashi Y."/>
            <person name="Sripreechasak P."/>
            <person name="Kanchanasin P."/>
            <person name="Tanasupawat S."/>
            <person name="Phongsopitanun W."/>
        </authorList>
    </citation>
    <scope>NUCLEOTIDE SEQUENCE</scope>
    <source>
        <strain evidence="2">JCM 31032</strain>
    </source>
</reference>
<accession>A0A9X1ND55</accession>